<feature type="domain" description="DUF1540" evidence="1">
    <location>
        <begin position="59"/>
        <end position="82"/>
    </location>
</feature>
<sequence>MPLEMPRVLDCSVESCSYNKTKSCGAAAITVGFAQTCTTFVPLNVKGGLETAAPFVGACQKADCVHNSALECTAEAIRVGATTADCLSYAAR</sequence>
<dbReference type="InterPro" id="IPR011437">
    <property type="entry name" value="DUF1540"/>
</dbReference>
<dbReference type="EMBL" id="JACHMK010000001">
    <property type="protein sequence ID" value="MBB6334180.1"/>
    <property type="molecule type" value="Genomic_DNA"/>
</dbReference>
<evidence type="ECO:0000259" key="1">
    <source>
        <dbReference type="Pfam" id="PF07561"/>
    </source>
</evidence>
<dbReference type="OrthoDB" id="3213529at2"/>
<dbReference type="GeneID" id="85977774"/>
<name>A0A7K0K9W7_9ACTO</name>
<organism evidence="2 3">
    <name type="scientific">Schaalia hyovaginalis</name>
    <dbReference type="NCBI Taxonomy" id="29316"/>
    <lineage>
        <taxon>Bacteria</taxon>
        <taxon>Bacillati</taxon>
        <taxon>Actinomycetota</taxon>
        <taxon>Actinomycetes</taxon>
        <taxon>Actinomycetales</taxon>
        <taxon>Actinomycetaceae</taxon>
        <taxon>Schaalia</taxon>
    </lineage>
</organism>
<evidence type="ECO:0000313" key="2">
    <source>
        <dbReference type="EMBL" id="MBB6334180.1"/>
    </source>
</evidence>
<gene>
    <name evidence="2" type="ORF">HD592_000745</name>
</gene>
<protein>
    <recommendedName>
        <fullName evidence="1">DUF1540 domain-containing protein</fullName>
    </recommendedName>
</protein>
<comment type="caution">
    <text evidence="2">The sequence shown here is derived from an EMBL/GenBank/DDBJ whole genome shotgun (WGS) entry which is preliminary data.</text>
</comment>
<reference evidence="2" key="1">
    <citation type="submission" date="2020-08" db="EMBL/GenBank/DDBJ databases">
        <title>Sequencing the genomes of 1000 actinobacteria strains.</title>
        <authorList>
            <person name="Klenk H.-P."/>
        </authorList>
    </citation>
    <scope>NUCLEOTIDE SEQUENCE</scope>
    <source>
        <strain evidence="2">DSM 10695</strain>
    </source>
</reference>
<dbReference type="Pfam" id="PF07561">
    <property type="entry name" value="DUF1540"/>
    <property type="match status" value="2"/>
</dbReference>
<proteinExistence type="predicted"/>
<keyword evidence="3" id="KW-1185">Reference proteome</keyword>
<feature type="domain" description="DUF1540" evidence="1">
    <location>
        <begin position="10"/>
        <end position="32"/>
    </location>
</feature>
<evidence type="ECO:0000313" key="3">
    <source>
        <dbReference type="Proteomes" id="UP000617426"/>
    </source>
</evidence>
<dbReference type="RefSeq" id="WP_154478042.1">
    <property type="nucleotide sequence ID" value="NZ_JACHMK010000001.1"/>
</dbReference>
<accession>A0A7K0K9W7</accession>
<dbReference type="Proteomes" id="UP000617426">
    <property type="component" value="Unassembled WGS sequence"/>
</dbReference>
<dbReference type="AlphaFoldDB" id="A0A7K0K9W7"/>